<evidence type="ECO:0000313" key="2">
    <source>
        <dbReference type="Proteomes" id="UP000199025"/>
    </source>
</evidence>
<evidence type="ECO:0000313" key="1">
    <source>
        <dbReference type="EMBL" id="SFJ90252.1"/>
    </source>
</evidence>
<accession>A0A1I3V554</accession>
<dbReference type="AlphaFoldDB" id="A0A1I3V554"/>
<dbReference type="Gene3D" id="3.30.1330.30">
    <property type="match status" value="1"/>
</dbReference>
<dbReference type="InterPro" id="IPR029064">
    <property type="entry name" value="Ribosomal_eL30-like_sf"/>
</dbReference>
<organism evidence="1 2">
    <name type="scientific">Amycolatopsis sacchari</name>
    <dbReference type="NCBI Taxonomy" id="115433"/>
    <lineage>
        <taxon>Bacteria</taxon>
        <taxon>Bacillati</taxon>
        <taxon>Actinomycetota</taxon>
        <taxon>Actinomycetes</taxon>
        <taxon>Pseudonocardiales</taxon>
        <taxon>Pseudonocardiaceae</taxon>
        <taxon>Amycolatopsis</taxon>
    </lineage>
</organism>
<dbReference type="EMBL" id="FORP01000010">
    <property type="protein sequence ID" value="SFJ90252.1"/>
    <property type="molecule type" value="Genomic_DNA"/>
</dbReference>
<reference evidence="1 2" key="1">
    <citation type="submission" date="2016-10" db="EMBL/GenBank/DDBJ databases">
        <authorList>
            <person name="de Groot N.N."/>
        </authorList>
    </citation>
    <scope>NUCLEOTIDE SEQUENCE [LARGE SCALE GENOMIC DNA]</scope>
    <source>
        <strain evidence="1 2">DSM 44468</strain>
    </source>
</reference>
<proteinExistence type="predicted"/>
<protein>
    <submittedName>
        <fullName evidence="1">ERF1 domain-containing protein 3</fullName>
    </submittedName>
</protein>
<dbReference type="InterPro" id="IPR040701">
    <property type="entry name" value="Bact_RF_family2"/>
</dbReference>
<dbReference type="Pfam" id="PF18844">
    <property type="entry name" value="baeRF_family2"/>
    <property type="match status" value="1"/>
</dbReference>
<dbReference type="SUPFAM" id="SSF55315">
    <property type="entry name" value="L30e-like"/>
    <property type="match status" value="1"/>
</dbReference>
<name>A0A1I3V554_9PSEU</name>
<dbReference type="OrthoDB" id="5179393at2"/>
<dbReference type="STRING" id="115433.SAMN05421835_110138"/>
<sequence length="351" mass="38033">MQTTTLRQLVTTTGPFTSVYFEDSHDTEDAAKQLELRWRELRDQLAAQHAPDESLDALEAAVRDSSRPVGRSGRGLVAAGNAVVVDEQLDEPPAAPVTRVSDLPYVLPLTRYAKPGLKYVVATVDQVNATVRAYDEHGGEIAADDVTGREHPVHHVRGGGTAQYPMRQHTEETIRRNVADVAEDVTRLADRIGAELVVIAGEIQGRRAVCEALPKRLREITQEVTHSDVASEVVLTAKQRRLDEVLERFHNALNSESGLAVDGLEAVTAALVEGNVETLLISDPQDATVYVGDSPTHIAVAEAELRTMGAREVRQRRADEAVPVAAIAVGADLVYVDSALTEGFGAILRHN</sequence>
<gene>
    <name evidence="1" type="ORF">SAMN05421835_110138</name>
</gene>
<dbReference type="RefSeq" id="WP_091509184.1">
    <property type="nucleotide sequence ID" value="NZ_FORP01000010.1"/>
</dbReference>
<keyword evidence="2" id="KW-1185">Reference proteome</keyword>
<dbReference type="Proteomes" id="UP000199025">
    <property type="component" value="Unassembled WGS sequence"/>
</dbReference>